<dbReference type="Pfam" id="PF17032">
    <property type="entry name" value="Zn_ribbon_15"/>
    <property type="match status" value="1"/>
</dbReference>
<reference evidence="2 3" key="1">
    <citation type="journal article" date="2011" name="J. Bacteriol.">
        <title>Complete genome sequence of the cellulose-degrading bacterium Cellulosilyticum lentocellum.</title>
        <authorList>
            <consortium name="US DOE Joint Genome Institute"/>
            <person name="Miller D.A."/>
            <person name="Suen G."/>
            <person name="Bruce D."/>
            <person name="Copeland A."/>
            <person name="Cheng J.F."/>
            <person name="Detter C."/>
            <person name="Goodwin L.A."/>
            <person name="Han C.S."/>
            <person name="Hauser L.J."/>
            <person name="Land M.L."/>
            <person name="Lapidus A."/>
            <person name="Lucas S."/>
            <person name="Meincke L."/>
            <person name="Pitluck S."/>
            <person name="Tapia R."/>
            <person name="Teshima H."/>
            <person name="Woyke T."/>
            <person name="Fox B.G."/>
            <person name="Angert E.R."/>
            <person name="Currie C.R."/>
        </authorList>
    </citation>
    <scope>NUCLEOTIDE SEQUENCE [LARGE SCALE GENOMIC DNA]</scope>
    <source>
        <strain evidence="3">ATCC 49066 / DSM 5427 / NCIMB 11756 / RHM5</strain>
    </source>
</reference>
<evidence type="ECO:0000313" key="3">
    <source>
        <dbReference type="Proteomes" id="UP000008467"/>
    </source>
</evidence>
<evidence type="ECO:0000259" key="1">
    <source>
        <dbReference type="Pfam" id="PF17032"/>
    </source>
</evidence>
<accession>F2JQ71</accession>
<keyword evidence="3" id="KW-1185">Reference proteome</keyword>
<dbReference type="EMBL" id="CP002582">
    <property type="protein sequence ID" value="ADZ82619.1"/>
    <property type="molecule type" value="Genomic_DNA"/>
</dbReference>
<dbReference type="InterPro" id="IPR031493">
    <property type="entry name" value="Zinc_ribbon_15"/>
</dbReference>
<sequence>MIIFGWGKVTKKFLGAIGRLQCGNCNNEAQWELCVLRVWFTLFFIPVIPYKTTYCMMCPVCNSYIEVSKERFEELKGALSGGIDDAIKYAGKTPTQISYLKAMEEQRRREVSEKE</sequence>
<feature type="domain" description="Zinc-ribbon 15" evidence="1">
    <location>
        <begin position="21"/>
        <end position="69"/>
    </location>
</feature>
<proteinExistence type="predicted"/>
<dbReference type="PANTHER" id="PTHR28139:SF1">
    <property type="entry name" value="UPF0768 PROTEIN YBL029C-A"/>
    <property type="match status" value="1"/>
</dbReference>
<name>F2JQ71_CELLD</name>
<dbReference type="AlphaFoldDB" id="F2JQ71"/>
<dbReference type="HOGENOM" id="CLU_143354_0_0_9"/>
<organism evidence="2 3">
    <name type="scientific">Cellulosilyticum lentocellum (strain ATCC 49066 / DSM 5427 / NCIMB 11756 / RHM5)</name>
    <name type="common">Clostridium lentocellum</name>
    <dbReference type="NCBI Taxonomy" id="642492"/>
    <lineage>
        <taxon>Bacteria</taxon>
        <taxon>Bacillati</taxon>
        <taxon>Bacillota</taxon>
        <taxon>Clostridia</taxon>
        <taxon>Lachnospirales</taxon>
        <taxon>Cellulosilyticaceae</taxon>
        <taxon>Cellulosilyticum</taxon>
    </lineage>
</organism>
<dbReference type="Proteomes" id="UP000008467">
    <property type="component" value="Chromosome"/>
</dbReference>
<dbReference type="eggNOG" id="ENOG50331JM">
    <property type="taxonomic scope" value="Bacteria"/>
</dbReference>
<dbReference type="PANTHER" id="PTHR28139">
    <property type="entry name" value="UPF0768 PROTEIN YBL029C-A"/>
    <property type="match status" value="1"/>
</dbReference>
<evidence type="ECO:0000313" key="2">
    <source>
        <dbReference type="EMBL" id="ADZ82619.1"/>
    </source>
</evidence>
<dbReference type="KEGG" id="cle:Clole_0886"/>
<gene>
    <name evidence="2" type="ordered locus">Clole_0886</name>
</gene>
<protein>
    <recommendedName>
        <fullName evidence="1">Zinc-ribbon 15 domain-containing protein</fullName>
    </recommendedName>
</protein>
<dbReference type="RefSeq" id="WP_013655920.1">
    <property type="nucleotide sequence ID" value="NC_015275.1"/>
</dbReference>
<dbReference type="STRING" id="642492.Clole_0886"/>